<comment type="caution">
    <text evidence="2">The sequence shown here is derived from an EMBL/GenBank/DDBJ whole genome shotgun (WGS) entry which is preliminary data.</text>
</comment>
<dbReference type="Gene3D" id="3.30.1140.40">
    <property type="entry name" value="Tctex-1"/>
    <property type="match status" value="1"/>
</dbReference>
<evidence type="ECO:0000256" key="1">
    <source>
        <dbReference type="ARBA" id="ARBA00005361"/>
    </source>
</evidence>
<name>A0A0M0J3B5_9EUKA</name>
<dbReference type="InterPro" id="IPR038586">
    <property type="entry name" value="Tctex-1-like_sf"/>
</dbReference>
<comment type="similarity">
    <text evidence="1">Belongs to the dynein light chain Tctex-type family.</text>
</comment>
<accession>A0A0M0J3B5</accession>
<dbReference type="GO" id="GO:0045505">
    <property type="term" value="F:dynein intermediate chain binding"/>
    <property type="evidence" value="ECO:0007669"/>
    <property type="project" value="TreeGrafter"/>
</dbReference>
<dbReference type="Proteomes" id="UP000037460">
    <property type="component" value="Unassembled WGS sequence"/>
</dbReference>
<dbReference type="AlphaFoldDB" id="A0A0M0J3B5"/>
<evidence type="ECO:0000313" key="2">
    <source>
        <dbReference type="EMBL" id="KOO21044.1"/>
    </source>
</evidence>
<dbReference type="GO" id="GO:0007018">
    <property type="term" value="P:microtubule-based movement"/>
    <property type="evidence" value="ECO:0007669"/>
    <property type="project" value="TreeGrafter"/>
</dbReference>
<dbReference type="GO" id="GO:0005737">
    <property type="term" value="C:cytoplasm"/>
    <property type="evidence" value="ECO:0007669"/>
    <property type="project" value="TreeGrafter"/>
</dbReference>
<evidence type="ECO:0000313" key="3">
    <source>
        <dbReference type="Proteomes" id="UP000037460"/>
    </source>
</evidence>
<dbReference type="PANTHER" id="PTHR21255:SF7">
    <property type="entry name" value="DYNEIN LIGHT CHAIN TCTEX-TYPE PROTEIN 2B"/>
    <property type="match status" value="1"/>
</dbReference>
<dbReference type="OrthoDB" id="10260741at2759"/>
<organism evidence="2 3">
    <name type="scientific">Chrysochromulina tobinii</name>
    <dbReference type="NCBI Taxonomy" id="1460289"/>
    <lineage>
        <taxon>Eukaryota</taxon>
        <taxon>Haptista</taxon>
        <taxon>Haptophyta</taxon>
        <taxon>Prymnesiophyceae</taxon>
        <taxon>Prymnesiales</taxon>
        <taxon>Chrysochromulinaceae</taxon>
        <taxon>Chrysochromulina</taxon>
    </lineage>
</organism>
<protein>
    <submittedName>
        <fullName evidence="2">Tctex1 domain-containing protein 2</fullName>
    </submittedName>
</protein>
<sequence>HPAVDVNARSSGEHKAPIEALNFLAPVLSDVVASRPRQLLTQMSAPLYSVRPTFKEKFPPSEVKKIIGSYLNEFLADKTYSPELTAQWTRELADGIKQSIKTQLELPRYKIVVQVVIGEMRGEGVRMGCRCFWDADTDNYADESYRNDSLFCVAAAFGVYLY</sequence>
<reference evidence="3" key="1">
    <citation type="journal article" date="2015" name="PLoS Genet.">
        <title>Genome Sequence and Transcriptome Analyses of Chrysochromulina tobin: Metabolic Tools for Enhanced Algal Fitness in the Prominent Order Prymnesiales (Haptophyceae).</title>
        <authorList>
            <person name="Hovde B.T."/>
            <person name="Deodato C.R."/>
            <person name="Hunsperger H.M."/>
            <person name="Ryken S.A."/>
            <person name="Yost W."/>
            <person name="Jha R.K."/>
            <person name="Patterson J."/>
            <person name="Monnat R.J. Jr."/>
            <person name="Barlow S.B."/>
            <person name="Starkenburg S.R."/>
            <person name="Cattolico R.A."/>
        </authorList>
    </citation>
    <scope>NUCLEOTIDE SEQUENCE</scope>
    <source>
        <strain evidence="3">CCMP291</strain>
    </source>
</reference>
<dbReference type="InterPro" id="IPR005334">
    <property type="entry name" value="Tctex-1-like"/>
</dbReference>
<gene>
    <name evidence="2" type="ORF">Ctob_001079</name>
</gene>
<keyword evidence="3" id="KW-1185">Reference proteome</keyword>
<dbReference type="FunFam" id="3.30.1140.40:FF:000003">
    <property type="entry name" value="tctex1 domain-containing protein 2"/>
    <property type="match status" value="1"/>
</dbReference>
<dbReference type="Pfam" id="PF03645">
    <property type="entry name" value="Tctex-1"/>
    <property type="match status" value="1"/>
</dbReference>
<dbReference type="EMBL" id="JWZX01003393">
    <property type="protein sequence ID" value="KOO21044.1"/>
    <property type="molecule type" value="Genomic_DNA"/>
</dbReference>
<dbReference type="PANTHER" id="PTHR21255">
    <property type="entry name" value="T-COMPLEX-ASSOCIATED-TESTIS-EXPRESSED 1/ DYNEIN LIGHT CHAIN"/>
    <property type="match status" value="1"/>
</dbReference>
<dbReference type="GO" id="GO:0005868">
    <property type="term" value="C:cytoplasmic dynein complex"/>
    <property type="evidence" value="ECO:0007669"/>
    <property type="project" value="TreeGrafter"/>
</dbReference>
<dbReference type="CDD" id="cd21459">
    <property type="entry name" value="DLC-like_TCTEX1D2"/>
    <property type="match status" value="1"/>
</dbReference>
<feature type="non-terminal residue" evidence="2">
    <location>
        <position position="1"/>
    </location>
</feature>
<proteinExistence type="inferred from homology"/>